<dbReference type="Pfam" id="PF05954">
    <property type="entry name" value="Phage_GPD"/>
    <property type="match status" value="1"/>
</dbReference>
<organism evidence="1 2">
    <name type="scientific">Spartinivicinus poritis</name>
    <dbReference type="NCBI Taxonomy" id="2994640"/>
    <lineage>
        <taxon>Bacteria</taxon>
        <taxon>Pseudomonadati</taxon>
        <taxon>Pseudomonadota</taxon>
        <taxon>Gammaproteobacteria</taxon>
        <taxon>Oceanospirillales</taxon>
        <taxon>Zooshikellaceae</taxon>
        <taxon>Spartinivicinus</taxon>
    </lineage>
</organism>
<keyword evidence="2" id="KW-1185">Reference proteome</keyword>
<dbReference type="EMBL" id="JAPMOU010000086">
    <property type="protein sequence ID" value="MDE1465791.1"/>
    <property type="molecule type" value="Genomic_DNA"/>
</dbReference>
<name>A0ABT5UHB8_9GAMM</name>
<dbReference type="Proteomes" id="UP001528823">
    <property type="component" value="Unassembled WGS sequence"/>
</dbReference>
<sequence>MLINYEITIPSFPVNIQNHLISLELTDEAGIKSDSVTLKLSDHEGNLPIPAKGTKLSVAIQNIHMGDFIIDEVSLSGPPNQMTIQAKGANLRDQLRSPKSRSWHQKKLVDIVTTVANDNGLKPKIAEVFTPIVIDHIDQTEESDINFLSRIALDHGAIVKPMMEHLVFVERGKTKTATGKQLSPITISKINKWNLKAPDRQYYKSVMAKYHSAEGGKTEHVKVGNGEPIYTIKMVYPTREAAKASAKAKLSGLNDTEASLSITVVGNPELIAERPLVIQGVRASVDGRWVVKQAKHSISASGYTTNVSLVK</sequence>
<dbReference type="RefSeq" id="WP_274692094.1">
    <property type="nucleotide sequence ID" value="NZ_JAPMOU010000086.1"/>
</dbReference>
<evidence type="ECO:0000313" key="1">
    <source>
        <dbReference type="EMBL" id="MDE1465791.1"/>
    </source>
</evidence>
<reference evidence="1 2" key="1">
    <citation type="submission" date="2022-11" db="EMBL/GenBank/DDBJ databases">
        <title>Spartinivicinus poritis sp. nov., isolated from scleractinian coral Porites lutea.</title>
        <authorList>
            <person name="Zhang G."/>
            <person name="Cai L."/>
            <person name="Wei Q."/>
        </authorList>
    </citation>
    <scope>NUCLEOTIDE SEQUENCE [LARGE SCALE GENOMIC DNA]</scope>
    <source>
        <strain evidence="1 2">A2-2</strain>
    </source>
</reference>
<gene>
    <name evidence="1" type="ORF">ORQ98_27885</name>
</gene>
<comment type="caution">
    <text evidence="1">The sequence shown here is derived from an EMBL/GenBank/DDBJ whole genome shotgun (WGS) entry which is preliminary data.</text>
</comment>
<evidence type="ECO:0000313" key="2">
    <source>
        <dbReference type="Proteomes" id="UP001528823"/>
    </source>
</evidence>
<accession>A0ABT5UHB8</accession>
<proteinExistence type="predicted"/>
<dbReference type="SUPFAM" id="SSF69279">
    <property type="entry name" value="Phage tail proteins"/>
    <property type="match status" value="1"/>
</dbReference>
<protein>
    <submittedName>
        <fullName evidence="1">Contractile injection system protein, VgrG/Pvc8 family</fullName>
    </submittedName>
</protein>